<sequence>MSDRGQQTPPPVAPVPDLAGAPEAPAADVEPAADPIEIQETPFSLLDNQDQDQIQGYDQQEDAGPTPMTSGRRRTRTLVLSSLLAIGVAGIAALGWFYWQISSESDATLKLPPQIGELTLDTSQNAQDTADYLQTALSAEVDLDETVGAVYTAGESKNVLFFGGTTLFWSPGKDLDTSFSLISDEQGAVVNLHEVPAGKLGGTMKCGTTKTESGDLPVCGWADHGSLALAMFPDRPESEAATLMRQIREATQTRG</sequence>
<protein>
    <submittedName>
        <fullName evidence="3">Uncharacterized protein</fullName>
    </submittedName>
</protein>
<evidence type="ECO:0000256" key="1">
    <source>
        <dbReference type="SAM" id="MobiDB-lite"/>
    </source>
</evidence>
<keyword evidence="2" id="KW-0812">Transmembrane</keyword>
<organism evidence="3 4">
    <name type="scientific">Actinoplanes palleronii</name>
    <dbReference type="NCBI Taxonomy" id="113570"/>
    <lineage>
        <taxon>Bacteria</taxon>
        <taxon>Bacillati</taxon>
        <taxon>Actinomycetota</taxon>
        <taxon>Actinomycetes</taxon>
        <taxon>Micromonosporales</taxon>
        <taxon>Micromonosporaceae</taxon>
        <taxon>Actinoplanes</taxon>
    </lineage>
</organism>
<evidence type="ECO:0000313" key="4">
    <source>
        <dbReference type="Proteomes" id="UP000624709"/>
    </source>
</evidence>
<feature type="compositionally biased region" description="Low complexity" evidence="1">
    <location>
        <begin position="16"/>
        <end position="36"/>
    </location>
</feature>
<dbReference type="EMBL" id="BOMS01000013">
    <property type="protein sequence ID" value="GIE64565.1"/>
    <property type="molecule type" value="Genomic_DNA"/>
</dbReference>
<proteinExistence type="predicted"/>
<comment type="caution">
    <text evidence="3">The sequence shown here is derived from an EMBL/GenBank/DDBJ whole genome shotgun (WGS) entry which is preliminary data.</text>
</comment>
<feature type="transmembrane region" description="Helical" evidence="2">
    <location>
        <begin position="78"/>
        <end position="99"/>
    </location>
</feature>
<keyword evidence="2" id="KW-1133">Transmembrane helix</keyword>
<gene>
    <name evidence="3" type="ORF">Apa02nite_006730</name>
</gene>
<feature type="region of interest" description="Disordered" evidence="1">
    <location>
        <begin position="1"/>
        <end position="44"/>
    </location>
</feature>
<reference evidence="3 4" key="1">
    <citation type="submission" date="2021-01" db="EMBL/GenBank/DDBJ databases">
        <title>Whole genome shotgun sequence of Actinoplanes palleronii NBRC 14916.</title>
        <authorList>
            <person name="Komaki H."/>
            <person name="Tamura T."/>
        </authorList>
    </citation>
    <scope>NUCLEOTIDE SEQUENCE [LARGE SCALE GENOMIC DNA]</scope>
    <source>
        <strain evidence="3 4">NBRC 14916</strain>
    </source>
</reference>
<accession>A0ABQ4B1M8</accession>
<name>A0ABQ4B1M8_9ACTN</name>
<keyword evidence="4" id="KW-1185">Reference proteome</keyword>
<keyword evidence="2" id="KW-0472">Membrane</keyword>
<evidence type="ECO:0000313" key="3">
    <source>
        <dbReference type="EMBL" id="GIE64565.1"/>
    </source>
</evidence>
<dbReference type="Proteomes" id="UP000624709">
    <property type="component" value="Unassembled WGS sequence"/>
</dbReference>
<dbReference type="RefSeq" id="WP_203823794.1">
    <property type="nucleotide sequence ID" value="NZ_BAAATY010000013.1"/>
</dbReference>
<evidence type="ECO:0000256" key="2">
    <source>
        <dbReference type="SAM" id="Phobius"/>
    </source>
</evidence>